<dbReference type="AlphaFoldDB" id="D1APJ1"/>
<reference evidence="2 3" key="2">
    <citation type="journal article" date="2010" name="Stand. Genomic Sci.">
        <title>Complete genome sequence of Sebaldella termitidis type strain (NCTC 11300).</title>
        <authorList>
            <person name="Harmon-Smith M."/>
            <person name="Celia L."/>
            <person name="Chertkov O."/>
            <person name="Lapidus A."/>
            <person name="Copeland A."/>
            <person name="Glavina Del Rio T."/>
            <person name="Nolan M."/>
            <person name="Lucas S."/>
            <person name="Tice H."/>
            <person name="Cheng J.F."/>
            <person name="Han C."/>
            <person name="Detter J.C."/>
            <person name="Bruce D."/>
            <person name="Goodwin L."/>
            <person name="Pitluck S."/>
            <person name="Pati A."/>
            <person name="Liolios K."/>
            <person name="Ivanova N."/>
            <person name="Mavromatis K."/>
            <person name="Mikhailova N."/>
            <person name="Chen A."/>
            <person name="Palaniappan K."/>
            <person name="Land M."/>
            <person name="Hauser L."/>
            <person name="Chang Y.J."/>
            <person name="Jeffries C.D."/>
            <person name="Brettin T."/>
            <person name="Goker M."/>
            <person name="Beck B."/>
            <person name="Bristow J."/>
            <person name="Eisen J.A."/>
            <person name="Markowitz V."/>
            <person name="Hugenholtz P."/>
            <person name="Kyrpides N.C."/>
            <person name="Klenk H.P."/>
            <person name="Chen F."/>
        </authorList>
    </citation>
    <scope>NUCLEOTIDE SEQUENCE [LARGE SCALE GENOMIC DNA]</scope>
    <source>
        <strain evidence="3">ATCC 33386 / NCTC 11300</strain>
    </source>
</reference>
<keyword evidence="3" id="KW-1185">Reference proteome</keyword>
<gene>
    <name evidence="2" type="ordered locus">Sterm_3184</name>
</gene>
<dbReference type="Proteomes" id="UP000000845">
    <property type="component" value="Chromosome"/>
</dbReference>
<keyword evidence="1" id="KW-0732">Signal</keyword>
<dbReference type="RefSeq" id="WP_012862607.1">
    <property type="nucleotide sequence ID" value="NC_013517.1"/>
</dbReference>
<dbReference type="KEGG" id="str:Sterm_3184"/>
<sequence>MKKAALILTIAIITSFASFANAITYDTSEEIISRIQFEMRHK</sequence>
<accession>D1APJ1</accession>
<protein>
    <submittedName>
        <fullName evidence="2">Uncharacterized protein</fullName>
    </submittedName>
</protein>
<dbReference type="HOGENOM" id="CLU_209870_0_0_0"/>
<dbReference type="STRING" id="526218.Sterm_3184"/>
<dbReference type="EMBL" id="CP001739">
    <property type="protein sequence ID" value="ACZ10025.1"/>
    <property type="molecule type" value="Genomic_DNA"/>
</dbReference>
<reference evidence="3" key="1">
    <citation type="submission" date="2009-09" db="EMBL/GenBank/DDBJ databases">
        <title>The complete chromosome of Sebaldella termitidis ATCC 33386.</title>
        <authorList>
            <consortium name="US DOE Joint Genome Institute (JGI-PGF)"/>
            <person name="Lucas S."/>
            <person name="Copeland A."/>
            <person name="Lapidus A."/>
            <person name="Glavina del Rio T."/>
            <person name="Dalin E."/>
            <person name="Tice H."/>
            <person name="Bruce D."/>
            <person name="Goodwin L."/>
            <person name="Pitluck S."/>
            <person name="Kyrpides N."/>
            <person name="Mavromatis K."/>
            <person name="Ivanova N."/>
            <person name="Mikhailova N."/>
            <person name="Sims D."/>
            <person name="Meincke L."/>
            <person name="Brettin T."/>
            <person name="Detter J.C."/>
            <person name="Han C."/>
            <person name="Larimer F."/>
            <person name="Land M."/>
            <person name="Hauser L."/>
            <person name="Markowitz V."/>
            <person name="Cheng J.F."/>
            <person name="Hugenholtz P."/>
            <person name="Woyke T."/>
            <person name="Wu D."/>
            <person name="Eisen J.A."/>
        </authorList>
    </citation>
    <scope>NUCLEOTIDE SEQUENCE [LARGE SCALE GENOMIC DNA]</scope>
    <source>
        <strain evidence="3">ATCC 33386 / NCTC 11300</strain>
    </source>
</reference>
<organism evidence="2 3">
    <name type="scientific">Sebaldella termitidis (strain ATCC 33386 / NCTC 11300)</name>
    <dbReference type="NCBI Taxonomy" id="526218"/>
    <lineage>
        <taxon>Bacteria</taxon>
        <taxon>Fusobacteriati</taxon>
        <taxon>Fusobacteriota</taxon>
        <taxon>Fusobacteriia</taxon>
        <taxon>Fusobacteriales</taxon>
        <taxon>Leptotrichiaceae</taxon>
        <taxon>Sebaldella</taxon>
    </lineage>
</organism>
<name>D1APJ1_SEBTE</name>
<evidence type="ECO:0000256" key="1">
    <source>
        <dbReference type="SAM" id="SignalP"/>
    </source>
</evidence>
<evidence type="ECO:0000313" key="3">
    <source>
        <dbReference type="Proteomes" id="UP000000845"/>
    </source>
</evidence>
<feature type="chain" id="PRO_5003019890" evidence="1">
    <location>
        <begin position="21"/>
        <end position="42"/>
    </location>
</feature>
<evidence type="ECO:0000313" key="2">
    <source>
        <dbReference type="EMBL" id="ACZ10025.1"/>
    </source>
</evidence>
<feature type="signal peptide" evidence="1">
    <location>
        <begin position="1"/>
        <end position="20"/>
    </location>
</feature>
<proteinExistence type="predicted"/>